<accession>A0ABM7NSN8</accession>
<dbReference type="PANTHER" id="PTHR24198:SF165">
    <property type="entry name" value="ANKYRIN REPEAT-CONTAINING PROTEIN-RELATED"/>
    <property type="match status" value="1"/>
</dbReference>
<keyword evidence="2" id="KW-0040">ANK repeat</keyword>
<name>A0ABM7NSN8_9VIRU</name>
<dbReference type="PANTHER" id="PTHR24198">
    <property type="entry name" value="ANKYRIN REPEAT AND PROTEIN KINASE DOMAIN-CONTAINING PROTEIN"/>
    <property type="match status" value="1"/>
</dbReference>
<dbReference type="SUPFAM" id="SSF48403">
    <property type="entry name" value="Ankyrin repeat"/>
    <property type="match status" value="1"/>
</dbReference>
<organism evidence="3 4">
    <name type="scientific">Cotonvirus japonicus</name>
    <dbReference type="NCBI Taxonomy" id="2811091"/>
    <lineage>
        <taxon>Viruses</taxon>
        <taxon>Varidnaviria</taxon>
        <taxon>Bamfordvirae</taxon>
        <taxon>Nucleocytoviricota</taxon>
        <taxon>Megaviricetes</taxon>
        <taxon>Imitervirales</taxon>
        <taxon>Mimiviridae</taxon>
        <taxon>Megamimivirinae</taxon>
        <taxon>Cotonvirus</taxon>
        <taxon>Cotonvirus japonicum</taxon>
    </lineage>
</organism>
<dbReference type="Proteomes" id="UP001321479">
    <property type="component" value="Segment"/>
</dbReference>
<evidence type="ECO:0000256" key="2">
    <source>
        <dbReference type="ARBA" id="ARBA00023043"/>
    </source>
</evidence>
<dbReference type="InterPro" id="IPR002110">
    <property type="entry name" value="Ankyrin_rpt"/>
</dbReference>
<sequence length="773" mass="90817">MNSGINKDDFHLKTKHINTLFEYAKNNKRKEFIDYISKLEPNDVDVNMRDENGNYLIFFAIITNNQIILKKLIEFGARLDIFDSEGYSILYYPIKLGYADIIDILLENNTQTIGISLLNIKDLNGSVPLFYAIKYKNKYALQELLSYGANANYKDDDNMNSLHKAVVKKDFSMVKTLIKYVKNLDSRTDKGSTALHFACSFQLYDIVKLLIEHGANQNIVELEFDYYPIFYAIAQNDVAISKLLIDYGANPNHQDYLGYTIIHHSILDNHIEILDYIINNYRIKNNEYDTYTEDINNKKDVERNHIDPNIVNLNGMSIVHLMLYNYKEDYDKYLIKLIPYTNLNYQDNSGNTVLHIMAQNNLWYKFEKILDVKKLNIFIRNNTGKSVIDMVQTRFLDKFLDIVVDSYYNYLKKHENTWLLEWQNQCSKKILNESKNFNEISDEYCIKLIREEITKNKLSIPTKKNKKTITITNGEIVNYGTFTGSLLDTIVGFKYLTKKYSNAISLLTTNQEITTELKNYYQSLGIQMNASQNIIQFEIKWIYQRIFMPPNFEKTIANIINNDKYKYIVIPISIILSTGNHTNGLIYDINKNILERFEPHGSDYPIKFNYNPDLLDDVLERKFSVTLSNIFRETFKVKYIKPNEYLPKIGFQTLDNMEININKNIGDPNGFCTLWTIWYFDFRLKYPDIEPKNLTKNLISQIRINNYSFRTVIRNYSKNITDLRDFYLDQINKNINDYLNNKFNTNDTISLLKIIINDNTKLTNQLVDSINNN</sequence>
<dbReference type="PROSITE" id="PS50088">
    <property type="entry name" value="ANK_REPEAT"/>
    <property type="match status" value="3"/>
</dbReference>
<dbReference type="RefSeq" id="YP_010841792.1">
    <property type="nucleotide sequence ID" value="NC_079139.1"/>
</dbReference>
<keyword evidence="1" id="KW-0677">Repeat</keyword>
<keyword evidence="4" id="KW-1185">Reference proteome</keyword>
<dbReference type="GeneID" id="80558389"/>
<evidence type="ECO:0000313" key="3">
    <source>
        <dbReference type="EMBL" id="BCS83184.1"/>
    </source>
</evidence>
<evidence type="ECO:0000256" key="1">
    <source>
        <dbReference type="ARBA" id="ARBA00022737"/>
    </source>
</evidence>
<dbReference type="PROSITE" id="PS50297">
    <property type="entry name" value="ANK_REP_REGION"/>
    <property type="match status" value="2"/>
</dbReference>
<dbReference type="SMART" id="SM00248">
    <property type="entry name" value="ANK"/>
    <property type="match status" value="10"/>
</dbReference>
<proteinExistence type="predicted"/>
<dbReference type="Pfam" id="PF12796">
    <property type="entry name" value="Ank_2"/>
    <property type="match status" value="3"/>
</dbReference>
<dbReference type="InterPro" id="IPR036770">
    <property type="entry name" value="Ankyrin_rpt-contain_sf"/>
</dbReference>
<protein>
    <submittedName>
        <fullName evidence="3">Ankyrin repeat-containing protein</fullName>
    </submittedName>
</protein>
<reference evidence="3 4" key="1">
    <citation type="submission" date="2021-02" db="EMBL/GenBank/DDBJ databases">
        <title>Cotonvirus japonicus, which uses Golgi apparatus of host cells for its virion factory, phylogenetically links tailed tupanvirus and icosahedral mimivirus.</title>
        <authorList>
            <person name="Takahashi H."/>
            <person name="Fukaya S."/>
            <person name="Song C."/>
            <person name="Murata K."/>
            <person name="Takemura M."/>
        </authorList>
    </citation>
    <scope>NUCLEOTIDE SEQUENCE [LARGE SCALE GENOMIC DNA]</scope>
</reference>
<dbReference type="EMBL" id="AP024483">
    <property type="protein sequence ID" value="BCS83184.1"/>
    <property type="molecule type" value="Genomic_DNA"/>
</dbReference>
<dbReference type="Gene3D" id="1.25.40.20">
    <property type="entry name" value="Ankyrin repeat-containing domain"/>
    <property type="match status" value="3"/>
</dbReference>
<evidence type="ECO:0000313" key="4">
    <source>
        <dbReference type="Proteomes" id="UP001321479"/>
    </source>
</evidence>